<dbReference type="InterPro" id="IPR029787">
    <property type="entry name" value="Nucleotide_cyclase"/>
</dbReference>
<gene>
    <name evidence="1" type="ORF">GC106_86780</name>
</gene>
<evidence type="ECO:0000313" key="2">
    <source>
        <dbReference type="Proteomes" id="UP000763557"/>
    </source>
</evidence>
<evidence type="ECO:0000313" key="1">
    <source>
        <dbReference type="EMBL" id="NRN71398.1"/>
    </source>
</evidence>
<organism evidence="1 2">
    <name type="scientific">Kibdelosporangium persicum</name>
    <dbReference type="NCBI Taxonomy" id="2698649"/>
    <lineage>
        <taxon>Bacteria</taxon>
        <taxon>Bacillati</taxon>
        <taxon>Actinomycetota</taxon>
        <taxon>Actinomycetes</taxon>
        <taxon>Pseudonocardiales</taxon>
        <taxon>Pseudonocardiaceae</taxon>
        <taxon>Kibdelosporangium</taxon>
    </lineage>
</organism>
<proteinExistence type="predicted"/>
<dbReference type="EMBL" id="JAAATY010000064">
    <property type="protein sequence ID" value="NRN71398.1"/>
    <property type="molecule type" value="Genomic_DNA"/>
</dbReference>
<protein>
    <recommendedName>
        <fullName evidence="3">Guanylate cyclase domain-containing protein</fullName>
    </recommendedName>
</protein>
<name>A0ABX2FKU8_9PSEU</name>
<comment type="caution">
    <text evidence="1">The sequence shown here is derived from an EMBL/GenBank/DDBJ whole genome shotgun (WGS) entry which is preliminary data.</text>
</comment>
<dbReference type="Proteomes" id="UP000763557">
    <property type="component" value="Unassembled WGS sequence"/>
</dbReference>
<reference evidence="1 2" key="1">
    <citation type="submission" date="2020-01" db="EMBL/GenBank/DDBJ databases">
        <title>Kibdelosporangium persica a novel Actinomycetes from a hot desert in Iran.</title>
        <authorList>
            <person name="Safaei N."/>
            <person name="Zaburannyi N."/>
            <person name="Mueller R."/>
            <person name="Wink J."/>
        </authorList>
    </citation>
    <scope>NUCLEOTIDE SEQUENCE [LARGE SCALE GENOMIC DNA]</scope>
    <source>
        <strain evidence="1 2">4NS15</strain>
    </source>
</reference>
<evidence type="ECO:0008006" key="3">
    <source>
        <dbReference type="Google" id="ProtNLM"/>
    </source>
</evidence>
<sequence>MNCSIFITDIVGYSDPRRDDHDRMVLRSTLSRILTDAFVESGLAWRRCRHQDRGDGLLTVVPPTLSTSILIDPLLPLLGESIHRHNRGALDQLQIRLRSALHVGPVLLGDTGYPNASVIQAARMLDSDSLRCTLDGNDHTFATMVSSYVYENVARHMRGAVTPDAFRRTWYQAGSAPATSWIYVSRMTDEGGWQ</sequence>
<accession>A0ABX2FKU8</accession>
<keyword evidence="2" id="KW-1185">Reference proteome</keyword>
<dbReference type="Gene3D" id="3.30.70.1230">
    <property type="entry name" value="Nucleotide cyclase"/>
    <property type="match status" value="1"/>
</dbReference>